<dbReference type="Proteomes" id="UP000646579">
    <property type="component" value="Unassembled WGS sequence"/>
</dbReference>
<dbReference type="EMBL" id="BMZE01000005">
    <property type="protein sequence ID" value="GHA38092.1"/>
    <property type="molecule type" value="Genomic_DNA"/>
</dbReference>
<gene>
    <name evidence="2" type="ORF">GCM10007989_37520</name>
</gene>
<proteinExistence type="predicted"/>
<accession>A0A918VX69</accession>
<keyword evidence="3" id="KW-1185">Reference proteome</keyword>
<reference evidence="2" key="1">
    <citation type="journal article" date="2014" name="Int. J. Syst. Evol. Microbiol.">
        <title>Complete genome sequence of Corynebacterium casei LMG S-19264T (=DSM 44701T), isolated from a smear-ripened cheese.</title>
        <authorList>
            <consortium name="US DOE Joint Genome Institute (JGI-PGF)"/>
            <person name="Walter F."/>
            <person name="Albersmeier A."/>
            <person name="Kalinowski J."/>
            <person name="Ruckert C."/>
        </authorList>
    </citation>
    <scope>NUCLEOTIDE SEQUENCE</scope>
    <source>
        <strain evidence="2">KCTC 32437</strain>
    </source>
</reference>
<sequence length="61" mass="7014">MFEDDTPRKSALHEVGMPLDVLSVEELQQRIVILEQEIDRLRKAIDAKGETRTAADNVFKF</sequence>
<evidence type="ECO:0008006" key="4">
    <source>
        <dbReference type="Google" id="ProtNLM"/>
    </source>
</evidence>
<evidence type="ECO:0000313" key="2">
    <source>
        <dbReference type="EMBL" id="GHA38092.1"/>
    </source>
</evidence>
<name>A0A918VX69_9HYPH</name>
<comment type="caution">
    <text evidence="2">The sequence shown here is derived from an EMBL/GenBank/DDBJ whole genome shotgun (WGS) entry which is preliminary data.</text>
</comment>
<evidence type="ECO:0000256" key="1">
    <source>
        <dbReference type="SAM" id="Coils"/>
    </source>
</evidence>
<feature type="coiled-coil region" evidence="1">
    <location>
        <begin position="24"/>
        <end position="51"/>
    </location>
</feature>
<organism evidence="2 3">
    <name type="scientific">Devosia pacifica</name>
    <dbReference type="NCBI Taxonomy" id="1335967"/>
    <lineage>
        <taxon>Bacteria</taxon>
        <taxon>Pseudomonadati</taxon>
        <taxon>Pseudomonadota</taxon>
        <taxon>Alphaproteobacteria</taxon>
        <taxon>Hyphomicrobiales</taxon>
        <taxon>Devosiaceae</taxon>
        <taxon>Devosia</taxon>
    </lineage>
</organism>
<dbReference type="InterPro" id="IPR009579">
    <property type="entry name" value="DUF1192"/>
</dbReference>
<dbReference type="Pfam" id="PF06698">
    <property type="entry name" value="DUF1192"/>
    <property type="match status" value="1"/>
</dbReference>
<dbReference type="AlphaFoldDB" id="A0A918VX69"/>
<protein>
    <recommendedName>
        <fullName evidence="4">DUF1192 domain-containing protein</fullName>
    </recommendedName>
</protein>
<evidence type="ECO:0000313" key="3">
    <source>
        <dbReference type="Proteomes" id="UP000646579"/>
    </source>
</evidence>
<keyword evidence="1" id="KW-0175">Coiled coil</keyword>
<reference evidence="2" key="2">
    <citation type="submission" date="2020-09" db="EMBL/GenBank/DDBJ databases">
        <authorList>
            <person name="Sun Q."/>
            <person name="Kim S."/>
        </authorList>
    </citation>
    <scope>NUCLEOTIDE SEQUENCE</scope>
    <source>
        <strain evidence="2">KCTC 32437</strain>
    </source>
</reference>
<dbReference type="RefSeq" id="WP_189427344.1">
    <property type="nucleotide sequence ID" value="NZ_BMZE01000005.1"/>
</dbReference>